<dbReference type="PANTHER" id="PTHR32309">
    <property type="entry name" value="TYROSINE-PROTEIN KINASE"/>
    <property type="match status" value="1"/>
</dbReference>
<name>A0ABU1T6Z8_9SPHI</name>
<evidence type="ECO:0000313" key="2">
    <source>
        <dbReference type="EMBL" id="MDR6941167.1"/>
    </source>
</evidence>
<feature type="transmembrane region" description="Helical" evidence="1">
    <location>
        <begin position="30"/>
        <end position="50"/>
    </location>
</feature>
<gene>
    <name evidence="2" type="ORF">J2W55_000995</name>
</gene>
<feature type="transmembrane region" description="Helical" evidence="1">
    <location>
        <begin position="327"/>
        <end position="345"/>
    </location>
</feature>
<dbReference type="Proteomes" id="UP001247620">
    <property type="component" value="Unassembled WGS sequence"/>
</dbReference>
<dbReference type="InterPro" id="IPR050445">
    <property type="entry name" value="Bact_polysacc_biosynth/exp"/>
</dbReference>
<keyword evidence="1" id="KW-1133">Transmembrane helix</keyword>
<keyword evidence="1" id="KW-0812">Transmembrane</keyword>
<sequence length="354" mass="39530">MGTKVESSEISVKEIILKLRGGIKYIKTQWKIIVIFVLIGSASGLLFSIFKKPTYKAVCTFVLEDGNKASGLGQYSGLASMVGLDIGGTGGSGIFQGDNIIELYKSRLMLEKTLLSEVVIDGKKQMLIDRYIDFNKLRVQWKEKNHINNISFDKDPSHFTRTQDSIVSDIVELFNKKVLMVSKPDKKLSIIRVEIVSEDELFARDFTLKLVETVNNFYTQTKTKKSNQNVNILQRQADSVKRVLNYSITGVASSIDATPNANPLLLTLKVPSQKKQVDVQASTAIYAEIVKNLELSKISLRQEVPLIQVIDEPVLPLTKERVGKLKGIIAGGFLAGFLCMVFIICRKVFKSIMM</sequence>
<protein>
    <recommendedName>
        <fullName evidence="4">Chain length determinant protein</fullName>
    </recommendedName>
</protein>
<organism evidence="2 3">
    <name type="scientific">Mucilaginibacter pocheonensis</name>
    <dbReference type="NCBI Taxonomy" id="398050"/>
    <lineage>
        <taxon>Bacteria</taxon>
        <taxon>Pseudomonadati</taxon>
        <taxon>Bacteroidota</taxon>
        <taxon>Sphingobacteriia</taxon>
        <taxon>Sphingobacteriales</taxon>
        <taxon>Sphingobacteriaceae</taxon>
        <taxon>Mucilaginibacter</taxon>
    </lineage>
</organism>
<reference evidence="2 3" key="1">
    <citation type="submission" date="2023-07" db="EMBL/GenBank/DDBJ databases">
        <title>Sorghum-associated microbial communities from plants grown in Nebraska, USA.</title>
        <authorList>
            <person name="Schachtman D."/>
        </authorList>
    </citation>
    <scope>NUCLEOTIDE SEQUENCE [LARGE SCALE GENOMIC DNA]</scope>
    <source>
        <strain evidence="2 3">3262</strain>
    </source>
</reference>
<keyword evidence="1" id="KW-0472">Membrane</keyword>
<dbReference type="EMBL" id="JAVDUU010000001">
    <property type="protein sequence ID" value="MDR6941167.1"/>
    <property type="molecule type" value="Genomic_DNA"/>
</dbReference>
<accession>A0ABU1T6Z8</accession>
<keyword evidence="3" id="KW-1185">Reference proteome</keyword>
<proteinExistence type="predicted"/>
<evidence type="ECO:0000256" key="1">
    <source>
        <dbReference type="SAM" id="Phobius"/>
    </source>
</evidence>
<comment type="caution">
    <text evidence="2">The sequence shown here is derived from an EMBL/GenBank/DDBJ whole genome shotgun (WGS) entry which is preliminary data.</text>
</comment>
<dbReference type="PANTHER" id="PTHR32309:SF13">
    <property type="entry name" value="FERRIC ENTEROBACTIN TRANSPORT PROTEIN FEPE"/>
    <property type="match status" value="1"/>
</dbReference>
<evidence type="ECO:0008006" key="4">
    <source>
        <dbReference type="Google" id="ProtNLM"/>
    </source>
</evidence>
<evidence type="ECO:0000313" key="3">
    <source>
        <dbReference type="Proteomes" id="UP001247620"/>
    </source>
</evidence>